<evidence type="ECO:0000256" key="5">
    <source>
        <dbReference type="SAM" id="MobiDB-lite"/>
    </source>
</evidence>
<comment type="similarity">
    <text evidence="1">Belongs to the GMC oxidoreductase family.</text>
</comment>
<evidence type="ECO:0000256" key="1">
    <source>
        <dbReference type="ARBA" id="ARBA00010790"/>
    </source>
</evidence>
<name>A0ABQ2NPD9_9BACI</name>
<dbReference type="SUPFAM" id="SSF51905">
    <property type="entry name" value="FAD/NAD(P)-binding domain"/>
    <property type="match status" value="1"/>
</dbReference>
<dbReference type="InterPro" id="IPR000172">
    <property type="entry name" value="GMC_OxRdtase_N"/>
</dbReference>
<dbReference type="EMBL" id="BMLW01000002">
    <property type="protein sequence ID" value="GGP08370.1"/>
    <property type="molecule type" value="Genomic_DNA"/>
</dbReference>
<dbReference type="InterPro" id="IPR036188">
    <property type="entry name" value="FAD/NAD-bd_sf"/>
</dbReference>
<accession>A0ABQ2NPD9</accession>
<evidence type="ECO:0000259" key="6">
    <source>
        <dbReference type="Pfam" id="PF00732"/>
    </source>
</evidence>
<reference evidence="9" key="1">
    <citation type="journal article" date="2019" name="Int. J. Syst. Evol. Microbiol.">
        <title>The Global Catalogue of Microorganisms (GCM) 10K type strain sequencing project: providing services to taxonomists for standard genome sequencing and annotation.</title>
        <authorList>
            <consortium name="The Broad Institute Genomics Platform"/>
            <consortium name="The Broad Institute Genome Sequencing Center for Infectious Disease"/>
            <person name="Wu L."/>
            <person name="Ma J."/>
        </authorList>
    </citation>
    <scope>NUCLEOTIDE SEQUENCE [LARGE SCALE GENOMIC DNA]</scope>
    <source>
        <strain evidence="9">CGMCC 1.7693</strain>
    </source>
</reference>
<organism evidence="8 9">
    <name type="scientific">Oceanobacillus neutriphilus</name>
    <dbReference type="NCBI Taxonomy" id="531815"/>
    <lineage>
        <taxon>Bacteria</taxon>
        <taxon>Bacillati</taxon>
        <taxon>Bacillota</taxon>
        <taxon>Bacilli</taxon>
        <taxon>Bacillales</taxon>
        <taxon>Bacillaceae</taxon>
        <taxon>Oceanobacillus</taxon>
    </lineage>
</organism>
<keyword evidence="4" id="KW-0560">Oxidoreductase</keyword>
<evidence type="ECO:0000256" key="3">
    <source>
        <dbReference type="ARBA" id="ARBA00022827"/>
    </source>
</evidence>
<dbReference type="RefSeq" id="WP_188733235.1">
    <property type="nucleotide sequence ID" value="NZ_BMLW01000002.1"/>
</dbReference>
<evidence type="ECO:0000259" key="7">
    <source>
        <dbReference type="Pfam" id="PF05199"/>
    </source>
</evidence>
<dbReference type="Pfam" id="PF05199">
    <property type="entry name" value="GMC_oxred_C"/>
    <property type="match status" value="1"/>
</dbReference>
<evidence type="ECO:0000313" key="9">
    <source>
        <dbReference type="Proteomes" id="UP000641206"/>
    </source>
</evidence>
<dbReference type="Proteomes" id="UP000641206">
    <property type="component" value="Unassembled WGS sequence"/>
</dbReference>
<feature type="region of interest" description="Disordered" evidence="5">
    <location>
        <begin position="155"/>
        <end position="178"/>
    </location>
</feature>
<dbReference type="Pfam" id="PF00732">
    <property type="entry name" value="GMC_oxred_N"/>
    <property type="match status" value="1"/>
</dbReference>
<gene>
    <name evidence="8" type="ORF">GCM10011346_08140</name>
</gene>
<dbReference type="SUPFAM" id="SSF54373">
    <property type="entry name" value="FAD-linked reductases, C-terminal domain"/>
    <property type="match status" value="1"/>
</dbReference>
<comment type="caution">
    <text evidence="8">The sequence shown here is derived from an EMBL/GenBank/DDBJ whole genome shotgun (WGS) entry which is preliminary data.</text>
</comment>
<dbReference type="InterPro" id="IPR007867">
    <property type="entry name" value="GMC_OxRtase_C"/>
</dbReference>
<sequence length="579" mass="64663">MAKKLDKVDVVTVGVGWMGGIVAAELTKAGYKVVGLDKGKEKDIKDYLHTHDEVRYPVRGEGYEKLTNETYTVRNTLDEDARPIRDKSTAVIGEGIGGGGSHWGAQTHRYYPYDFEIRSKTIEKYGEDKIPENMTLQDWGITYDELEPYYDKFEKMGGISGEPDPNYPERSDDYPTPPLKKNRQMLLFEEAVKKMGYSPFVIPSGTLSEQYTNPDGETLNACQYCGFCGSNYCEYGAKADPVMTVIPTAQKTGNFELRTHARVVRVLHENGKASGVLYEDTRTGQEFEQPADLVVLTSYVFNNVRLLLLSEIGTPYNPEDGTGVIGKNFTDHHGVTSSHGLFDNEKFNNYISTGAYGMAITDYTGDLLDHHDLDFLHGGQIEARITGNAPVANNIVPEGTPQWGKEFKEKSLFYANRFLMIFSQKATLPYQDHYLDLDPTYTDANGDPLIRITWDYSDNDRAIHEFIQEKHVEILEEMGATHILPYPMPEHFTGGLAFQHNSGGAIMGDDLETSAVNSYLQTWDIDNLFVCGASAFPHFSCTNPTTTAAALTYRATEGMIEFLKNGGQLVEAKSQKSQV</sequence>
<keyword evidence="2" id="KW-0285">Flavoprotein</keyword>
<proteinExistence type="inferred from homology"/>
<dbReference type="PANTHER" id="PTHR46056:SF12">
    <property type="entry name" value="LONG-CHAIN-ALCOHOL OXIDASE"/>
    <property type="match status" value="1"/>
</dbReference>
<evidence type="ECO:0000256" key="2">
    <source>
        <dbReference type="ARBA" id="ARBA00022630"/>
    </source>
</evidence>
<keyword evidence="9" id="KW-1185">Reference proteome</keyword>
<protein>
    <submittedName>
        <fullName evidence="8">GMC family oxidoreductase</fullName>
    </submittedName>
</protein>
<dbReference type="Gene3D" id="3.50.50.60">
    <property type="entry name" value="FAD/NAD(P)-binding domain"/>
    <property type="match status" value="2"/>
</dbReference>
<dbReference type="PANTHER" id="PTHR46056">
    <property type="entry name" value="LONG-CHAIN-ALCOHOL OXIDASE"/>
    <property type="match status" value="1"/>
</dbReference>
<feature type="domain" description="Glucose-methanol-choline oxidoreductase N-terminal" evidence="6">
    <location>
        <begin position="143"/>
        <end position="332"/>
    </location>
</feature>
<evidence type="ECO:0000256" key="4">
    <source>
        <dbReference type="ARBA" id="ARBA00023002"/>
    </source>
</evidence>
<evidence type="ECO:0000313" key="8">
    <source>
        <dbReference type="EMBL" id="GGP08370.1"/>
    </source>
</evidence>
<feature type="domain" description="Glucose-methanol-choline oxidoreductase C-terminal" evidence="7">
    <location>
        <begin position="434"/>
        <end position="551"/>
    </location>
</feature>
<keyword evidence="3" id="KW-0274">FAD</keyword>